<dbReference type="CDD" id="cd17580">
    <property type="entry name" value="REC_2_DhkD-like"/>
    <property type="match status" value="1"/>
</dbReference>
<evidence type="ECO:0000259" key="6">
    <source>
        <dbReference type="PROSITE" id="PS50109"/>
    </source>
</evidence>
<dbReference type="InterPro" id="IPR013656">
    <property type="entry name" value="PAS_4"/>
</dbReference>
<keyword evidence="11" id="KW-1185">Reference proteome</keyword>
<protein>
    <recommendedName>
        <fullName evidence="2">histidine kinase</fullName>
        <ecNumber evidence="2">2.7.13.3</ecNumber>
    </recommendedName>
</protein>
<dbReference type="SUPFAM" id="SSF47384">
    <property type="entry name" value="Homodimeric domain of signal transducing histidine kinase"/>
    <property type="match status" value="1"/>
</dbReference>
<dbReference type="SMART" id="SM00448">
    <property type="entry name" value="REC"/>
    <property type="match status" value="1"/>
</dbReference>
<dbReference type="InterPro" id="IPR003661">
    <property type="entry name" value="HisK_dim/P_dom"/>
</dbReference>
<dbReference type="EC" id="2.7.13.3" evidence="2"/>
<dbReference type="SUPFAM" id="SSF52172">
    <property type="entry name" value="CheY-like"/>
    <property type="match status" value="1"/>
</dbReference>
<dbReference type="SUPFAM" id="SSF55785">
    <property type="entry name" value="PYP-like sensor domain (PAS domain)"/>
    <property type="match status" value="3"/>
</dbReference>
<dbReference type="SMART" id="SM00388">
    <property type="entry name" value="HisKA"/>
    <property type="match status" value="1"/>
</dbReference>
<reference evidence="11" key="1">
    <citation type="journal article" date="2022" name="Int. J. Syst. Evol. Microbiol.">
        <title>Anaeromyxobacter oryzae sp. nov., Anaeromyxobacter diazotrophicus sp. nov. and Anaeromyxobacter paludicola sp. nov., isolated from paddy soils.</title>
        <authorList>
            <person name="Itoh H."/>
            <person name="Xu Z."/>
            <person name="Mise K."/>
            <person name="Masuda Y."/>
            <person name="Ushijima N."/>
            <person name="Hayakawa C."/>
            <person name="Shiratori Y."/>
            <person name="Senoo K."/>
        </authorList>
    </citation>
    <scope>NUCLEOTIDE SEQUENCE [LARGE SCALE GENOMIC DNA]</scope>
    <source>
        <strain evidence="11">Red232</strain>
    </source>
</reference>
<keyword evidence="5" id="KW-0175">Coiled coil</keyword>
<dbReference type="SMART" id="SM00387">
    <property type="entry name" value="HATPase_c"/>
    <property type="match status" value="1"/>
</dbReference>
<dbReference type="Gene3D" id="1.10.287.130">
    <property type="match status" value="1"/>
</dbReference>
<dbReference type="InterPro" id="IPR036890">
    <property type="entry name" value="HATPase_C_sf"/>
</dbReference>
<evidence type="ECO:0000256" key="4">
    <source>
        <dbReference type="PROSITE-ProRule" id="PRU00169"/>
    </source>
</evidence>
<dbReference type="InterPro" id="IPR000014">
    <property type="entry name" value="PAS"/>
</dbReference>
<dbReference type="EMBL" id="AP025591">
    <property type="protein sequence ID" value="BDG06615.1"/>
    <property type="molecule type" value="Genomic_DNA"/>
</dbReference>
<dbReference type="SUPFAM" id="SSF55874">
    <property type="entry name" value="ATPase domain of HSP90 chaperone/DNA topoisomerase II/histidine kinase"/>
    <property type="match status" value="1"/>
</dbReference>
<comment type="catalytic activity">
    <reaction evidence="1">
        <text>ATP + protein L-histidine = ADP + protein N-phospho-L-histidine.</text>
        <dbReference type="EC" id="2.7.13.3"/>
    </reaction>
</comment>
<dbReference type="CDD" id="cd00082">
    <property type="entry name" value="HisKA"/>
    <property type="match status" value="1"/>
</dbReference>
<dbReference type="PANTHER" id="PTHR43547:SF2">
    <property type="entry name" value="HYBRID SIGNAL TRANSDUCTION HISTIDINE KINASE C"/>
    <property type="match status" value="1"/>
</dbReference>
<dbReference type="Proteomes" id="UP001162891">
    <property type="component" value="Chromosome"/>
</dbReference>
<dbReference type="Pfam" id="PF13426">
    <property type="entry name" value="PAS_9"/>
    <property type="match status" value="1"/>
</dbReference>
<dbReference type="PANTHER" id="PTHR43547">
    <property type="entry name" value="TWO-COMPONENT HISTIDINE KINASE"/>
    <property type="match status" value="1"/>
</dbReference>
<dbReference type="NCBIfam" id="TIGR00229">
    <property type="entry name" value="sensory_box"/>
    <property type="match status" value="2"/>
</dbReference>
<dbReference type="PROSITE" id="PS50109">
    <property type="entry name" value="HIS_KIN"/>
    <property type="match status" value="1"/>
</dbReference>
<evidence type="ECO:0000256" key="5">
    <source>
        <dbReference type="SAM" id="Coils"/>
    </source>
</evidence>
<dbReference type="Gene3D" id="3.30.565.10">
    <property type="entry name" value="Histidine kinase-like ATPase, C-terminal domain"/>
    <property type="match status" value="1"/>
</dbReference>
<evidence type="ECO:0000256" key="3">
    <source>
        <dbReference type="ARBA" id="ARBA00022553"/>
    </source>
</evidence>
<dbReference type="RefSeq" id="WP_248357021.1">
    <property type="nucleotide sequence ID" value="NZ_AP025591.1"/>
</dbReference>
<evidence type="ECO:0000259" key="8">
    <source>
        <dbReference type="PROSITE" id="PS50112"/>
    </source>
</evidence>
<proteinExistence type="predicted"/>
<dbReference type="PRINTS" id="PR00344">
    <property type="entry name" value="BCTRLSENSOR"/>
</dbReference>
<dbReference type="Gene3D" id="3.40.50.2300">
    <property type="match status" value="1"/>
</dbReference>
<keyword evidence="3 4" id="KW-0597">Phosphoprotein</keyword>
<organism evidence="10 11">
    <name type="scientific">Anaeromyxobacter oryzae</name>
    <dbReference type="NCBI Taxonomy" id="2918170"/>
    <lineage>
        <taxon>Bacteria</taxon>
        <taxon>Pseudomonadati</taxon>
        <taxon>Myxococcota</taxon>
        <taxon>Myxococcia</taxon>
        <taxon>Myxococcales</taxon>
        <taxon>Cystobacterineae</taxon>
        <taxon>Anaeromyxobacteraceae</taxon>
        <taxon>Anaeromyxobacter</taxon>
    </lineage>
</organism>
<dbReference type="InterPro" id="IPR003594">
    <property type="entry name" value="HATPase_dom"/>
</dbReference>
<feature type="domain" description="PAC" evidence="9">
    <location>
        <begin position="363"/>
        <end position="416"/>
    </location>
</feature>
<dbReference type="InterPro" id="IPR036097">
    <property type="entry name" value="HisK_dim/P_sf"/>
</dbReference>
<dbReference type="InterPro" id="IPR004358">
    <property type="entry name" value="Sig_transdc_His_kin-like_C"/>
</dbReference>
<dbReference type="Pfam" id="PF00512">
    <property type="entry name" value="HisKA"/>
    <property type="match status" value="1"/>
</dbReference>
<dbReference type="InterPro" id="IPR001789">
    <property type="entry name" value="Sig_transdc_resp-reg_receiver"/>
</dbReference>
<dbReference type="SMART" id="SM00091">
    <property type="entry name" value="PAS"/>
    <property type="match status" value="3"/>
</dbReference>
<name>A0ABN6N3K6_9BACT</name>
<feature type="domain" description="PAS" evidence="8">
    <location>
        <begin position="285"/>
        <end position="335"/>
    </location>
</feature>
<dbReference type="Pfam" id="PF02518">
    <property type="entry name" value="HATPase_c"/>
    <property type="match status" value="1"/>
</dbReference>
<evidence type="ECO:0000313" key="10">
    <source>
        <dbReference type="EMBL" id="BDG06615.1"/>
    </source>
</evidence>
<feature type="domain" description="Histidine kinase" evidence="6">
    <location>
        <begin position="427"/>
        <end position="644"/>
    </location>
</feature>
<dbReference type="Gene3D" id="3.30.450.20">
    <property type="entry name" value="PAS domain"/>
    <property type="match status" value="3"/>
</dbReference>
<evidence type="ECO:0000256" key="1">
    <source>
        <dbReference type="ARBA" id="ARBA00000085"/>
    </source>
</evidence>
<evidence type="ECO:0000313" key="11">
    <source>
        <dbReference type="Proteomes" id="UP001162891"/>
    </source>
</evidence>
<dbReference type="InterPro" id="IPR005467">
    <property type="entry name" value="His_kinase_dom"/>
</dbReference>
<dbReference type="Pfam" id="PF00072">
    <property type="entry name" value="Response_reg"/>
    <property type="match status" value="1"/>
</dbReference>
<dbReference type="InterPro" id="IPR000700">
    <property type="entry name" value="PAS-assoc_C"/>
</dbReference>
<feature type="domain" description="Response regulatory" evidence="7">
    <location>
        <begin position="663"/>
        <end position="779"/>
    </location>
</feature>
<dbReference type="Pfam" id="PF08448">
    <property type="entry name" value="PAS_4"/>
    <property type="match status" value="2"/>
</dbReference>
<gene>
    <name evidence="10" type="ORF">AMOR_56110</name>
</gene>
<dbReference type="CDD" id="cd00130">
    <property type="entry name" value="PAS"/>
    <property type="match status" value="1"/>
</dbReference>
<evidence type="ECO:0000259" key="7">
    <source>
        <dbReference type="PROSITE" id="PS50110"/>
    </source>
</evidence>
<sequence>MTVRQELAASALTDLLFEEPGVGRCLVAPDGSVLRANAEWIRSTGFPVDEVLGADVIELFPETRDLALALHARARAGHRVDVPRHAQRVQGRETWWEGSIAPVPMEGGTGLLITAREVRRESLSPPKESPGAGPSRELLASVVAHAQTCIAVVTGRDLRFTLVNPAYQAIAPGTPMLGRTYAEVFPEAAASGSRTRLLHVLETGEPWEVERWRAPVPGKPDAAWRGRVVQLPTVPFDPPSALAVIEDITDQTRAEEALDRTEAALDAYFSEQRRTEEELRRAVERYERQVRLFDGVASTTPDFVYLFDRQGRFLYANRRLLEVWGMKLSDAVGKTCRELGYEQWHHDMHMREIAQVIETKAPIKGEVPFKAPRTGHFGVYEYIFTPVIGPDGEVEIIAGTTRDVTERKHAEDALREADRRKSEFIAVLSHELRNPLAPIRNSIRVIERAPAGSDAAGRALGVLRRQADHLARLVDDLLDLTRITHGKIELQVDRVDARDVVRRAWEDARSLFDERDVDLLLSQAGEPLWVDVDAARLSQMVGNLLSNALKFTPPGGRVRVGVDRRGGACEVSVSDTGLGIDAADLERIFDPFVQSERTRHGHGGVGLGLALVRDLADRMGGEVRAESDGPGRGAEFVISLPLEAAPPDGAVASRADPEAMGLSVLIVEDNQDAATTLADLLALGGHRVSTAGTGRAGIEAVAARAPDVLICDVGLPDMSGHDVIRAVRSSAPQTPVFAVALTGYAQPADREAALAAGFDAHLPKPPPLEELDVLLGEVARRKG</sequence>
<accession>A0ABN6N3K6</accession>
<feature type="coiled-coil region" evidence="5">
    <location>
        <begin position="258"/>
        <end position="289"/>
    </location>
</feature>
<evidence type="ECO:0000256" key="2">
    <source>
        <dbReference type="ARBA" id="ARBA00012438"/>
    </source>
</evidence>
<feature type="modified residue" description="4-aspartylphosphate" evidence="4">
    <location>
        <position position="712"/>
    </location>
</feature>
<dbReference type="PROSITE" id="PS50113">
    <property type="entry name" value="PAC"/>
    <property type="match status" value="1"/>
</dbReference>
<evidence type="ECO:0000259" key="9">
    <source>
        <dbReference type="PROSITE" id="PS50113"/>
    </source>
</evidence>
<dbReference type="PROSITE" id="PS50110">
    <property type="entry name" value="RESPONSE_REGULATORY"/>
    <property type="match status" value="1"/>
</dbReference>
<dbReference type="InterPro" id="IPR035965">
    <property type="entry name" value="PAS-like_dom_sf"/>
</dbReference>
<dbReference type="InterPro" id="IPR011006">
    <property type="entry name" value="CheY-like_superfamily"/>
</dbReference>
<dbReference type="PROSITE" id="PS50112">
    <property type="entry name" value="PAS"/>
    <property type="match status" value="1"/>
</dbReference>